<dbReference type="InterPro" id="IPR017871">
    <property type="entry name" value="ABC_transporter-like_CS"/>
</dbReference>
<feature type="transmembrane region" description="Helical" evidence="9">
    <location>
        <begin position="31"/>
        <end position="52"/>
    </location>
</feature>
<dbReference type="Proteomes" id="UP000239504">
    <property type="component" value="Unassembled WGS sequence"/>
</dbReference>
<dbReference type="PANTHER" id="PTHR24221:SF654">
    <property type="entry name" value="ATP-BINDING CASSETTE SUB-FAMILY B MEMBER 6"/>
    <property type="match status" value="1"/>
</dbReference>
<dbReference type="InterPro" id="IPR039421">
    <property type="entry name" value="Type_1_exporter"/>
</dbReference>
<organism evidence="12 13">
    <name type="scientific">Hyphococcus luteus</name>
    <dbReference type="NCBI Taxonomy" id="2058213"/>
    <lineage>
        <taxon>Bacteria</taxon>
        <taxon>Pseudomonadati</taxon>
        <taxon>Pseudomonadota</taxon>
        <taxon>Alphaproteobacteria</taxon>
        <taxon>Parvularculales</taxon>
        <taxon>Parvularculaceae</taxon>
        <taxon>Hyphococcus</taxon>
    </lineage>
</organism>
<dbReference type="GO" id="GO:0016887">
    <property type="term" value="F:ATP hydrolysis activity"/>
    <property type="evidence" value="ECO:0007669"/>
    <property type="project" value="InterPro"/>
</dbReference>
<dbReference type="FunFam" id="3.40.50.300:FF:000221">
    <property type="entry name" value="Multidrug ABC transporter ATP-binding protein"/>
    <property type="match status" value="1"/>
</dbReference>
<reference evidence="12 13" key="1">
    <citation type="submission" date="2017-12" db="EMBL/GenBank/DDBJ databases">
        <authorList>
            <person name="Hurst M.R.H."/>
        </authorList>
    </citation>
    <scope>NUCLEOTIDE SEQUENCE [LARGE SCALE GENOMIC DNA]</scope>
    <source>
        <strain evidence="12 13">SY-3-19</strain>
    </source>
</reference>
<dbReference type="InterPro" id="IPR003593">
    <property type="entry name" value="AAA+_ATPase"/>
</dbReference>
<feature type="transmembrane region" description="Helical" evidence="9">
    <location>
        <begin position="72"/>
        <end position="93"/>
    </location>
</feature>
<dbReference type="GO" id="GO:0140359">
    <property type="term" value="F:ABC-type transporter activity"/>
    <property type="evidence" value="ECO:0007669"/>
    <property type="project" value="InterPro"/>
</dbReference>
<dbReference type="PROSITE" id="PS50893">
    <property type="entry name" value="ABC_TRANSPORTER_2"/>
    <property type="match status" value="1"/>
</dbReference>
<dbReference type="PANTHER" id="PTHR24221">
    <property type="entry name" value="ATP-BINDING CASSETTE SUB-FAMILY B"/>
    <property type="match status" value="1"/>
</dbReference>
<protein>
    <submittedName>
        <fullName evidence="12">Metal ABC transporter permease</fullName>
    </submittedName>
</protein>
<dbReference type="PROSITE" id="PS50929">
    <property type="entry name" value="ABC_TM1F"/>
    <property type="match status" value="1"/>
</dbReference>
<dbReference type="Pfam" id="PF00664">
    <property type="entry name" value="ABC_membrane"/>
    <property type="match status" value="1"/>
</dbReference>
<evidence type="ECO:0000256" key="8">
    <source>
        <dbReference type="ARBA" id="ARBA00023136"/>
    </source>
</evidence>
<evidence type="ECO:0000256" key="5">
    <source>
        <dbReference type="ARBA" id="ARBA00022741"/>
    </source>
</evidence>
<keyword evidence="13" id="KW-1185">Reference proteome</keyword>
<keyword evidence="3" id="KW-1003">Cell membrane</keyword>
<dbReference type="Gene3D" id="3.40.50.300">
    <property type="entry name" value="P-loop containing nucleotide triphosphate hydrolases"/>
    <property type="match status" value="1"/>
</dbReference>
<dbReference type="SMART" id="SM00382">
    <property type="entry name" value="AAA"/>
    <property type="match status" value="1"/>
</dbReference>
<feature type="transmembrane region" description="Helical" evidence="9">
    <location>
        <begin position="179"/>
        <end position="199"/>
    </location>
</feature>
<dbReference type="SUPFAM" id="SSF52540">
    <property type="entry name" value="P-loop containing nucleoside triphosphate hydrolases"/>
    <property type="match status" value="1"/>
</dbReference>
<dbReference type="SUPFAM" id="SSF90123">
    <property type="entry name" value="ABC transporter transmembrane region"/>
    <property type="match status" value="1"/>
</dbReference>
<proteinExistence type="predicted"/>
<accession>A0A2S7K3W0</accession>
<keyword evidence="2" id="KW-0813">Transport</keyword>
<evidence type="ECO:0000259" key="10">
    <source>
        <dbReference type="PROSITE" id="PS50893"/>
    </source>
</evidence>
<keyword evidence="8 9" id="KW-0472">Membrane</keyword>
<dbReference type="AlphaFoldDB" id="A0A2S7K3W0"/>
<feature type="domain" description="ABC transporter" evidence="10">
    <location>
        <begin position="359"/>
        <end position="593"/>
    </location>
</feature>
<dbReference type="PROSITE" id="PS00211">
    <property type="entry name" value="ABC_TRANSPORTER_1"/>
    <property type="match status" value="1"/>
</dbReference>
<feature type="domain" description="ABC transmembrane type-1" evidence="11">
    <location>
        <begin position="32"/>
        <end position="322"/>
    </location>
</feature>
<evidence type="ECO:0000313" key="13">
    <source>
        <dbReference type="Proteomes" id="UP000239504"/>
    </source>
</evidence>
<dbReference type="OrthoDB" id="6336411at2"/>
<feature type="transmembrane region" description="Helical" evidence="9">
    <location>
        <begin position="156"/>
        <end position="173"/>
    </location>
</feature>
<gene>
    <name evidence="12" type="ORF">CW354_14190</name>
</gene>
<name>A0A2S7K3W0_9PROT</name>
<evidence type="ECO:0000256" key="6">
    <source>
        <dbReference type="ARBA" id="ARBA00022840"/>
    </source>
</evidence>
<dbReference type="Gene3D" id="1.20.1560.10">
    <property type="entry name" value="ABC transporter type 1, transmembrane domain"/>
    <property type="match status" value="1"/>
</dbReference>
<keyword evidence="5" id="KW-0547">Nucleotide-binding</keyword>
<sequence length="602" mass="64360">MTRRSAAPLWALKQASDFAWRESDGAVKMRLAATIALALCGALLSGLSPVLLKYAVDGLEPSTPTGDGAGNASGALLLVLLYVAALLAARLLAELRARLIGEADQRLQRRLAARLISHVIDLPLSFHLRRRTGALTQTLAQGLAGYRVLIHHSAQTIIPVFAETLIVAGVLVSRLPPEFLIILAVSLAAYLGQFALAAARIVGPARAAAASQLDMSAAMTDSLINAETVKSLAAEERIASRFDRVLAENEERWRRFYRRKSRYGGLAAGVFAASLGASLGLAAFRVGQDVMSIGDFVMMNAYMLQLMRPVEMLGASFREILQAAANLERMMALAREAPEPDVSPAAPGGAARLLPGCRLEVEKVSFSYGDGAPVVDDVSFTAEPGRVLALVGPSGAGKSSLLRLLLRFYMPQRGDIRLGGQSIGALGLKQLRQAVAVVPQDIVLFDDTIAFNIALARPGASHDEIEAAARAAGVHERIAAMPDGYATIVGERGLKLSGGERQRLSIARALVKRPRLLVLDEATSSLDAVTEKIVRRSLMAGAAERTTLVVAHNLAMAAGADEILVMAKGRIVERGSHRDLIRRKGLYARLWREQMQSGDEKA</sequence>
<dbReference type="RefSeq" id="WP_104830743.1">
    <property type="nucleotide sequence ID" value="NZ_PJCH01000010.1"/>
</dbReference>
<dbReference type="InterPro" id="IPR011527">
    <property type="entry name" value="ABC1_TM_dom"/>
</dbReference>
<evidence type="ECO:0000256" key="9">
    <source>
        <dbReference type="SAM" id="Phobius"/>
    </source>
</evidence>
<comment type="caution">
    <text evidence="12">The sequence shown here is derived from an EMBL/GenBank/DDBJ whole genome shotgun (WGS) entry which is preliminary data.</text>
</comment>
<dbReference type="EMBL" id="PJCH01000010">
    <property type="protein sequence ID" value="PQA87185.1"/>
    <property type="molecule type" value="Genomic_DNA"/>
</dbReference>
<evidence type="ECO:0000256" key="1">
    <source>
        <dbReference type="ARBA" id="ARBA00004651"/>
    </source>
</evidence>
<dbReference type="InterPro" id="IPR027417">
    <property type="entry name" value="P-loop_NTPase"/>
</dbReference>
<keyword evidence="4 9" id="KW-0812">Transmembrane</keyword>
<dbReference type="InterPro" id="IPR036640">
    <property type="entry name" value="ABC1_TM_sf"/>
</dbReference>
<evidence type="ECO:0000256" key="3">
    <source>
        <dbReference type="ARBA" id="ARBA00022475"/>
    </source>
</evidence>
<evidence type="ECO:0000256" key="4">
    <source>
        <dbReference type="ARBA" id="ARBA00022692"/>
    </source>
</evidence>
<keyword evidence="7 9" id="KW-1133">Transmembrane helix</keyword>
<dbReference type="GO" id="GO:0005886">
    <property type="term" value="C:plasma membrane"/>
    <property type="evidence" value="ECO:0007669"/>
    <property type="project" value="UniProtKB-SubCell"/>
</dbReference>
<comment type="subcellular location">
    <subcellularLocation>
        <location evidence="1">Cell membrane</location>
        <topology evidence="1">Multi-pass membrane protein</topology>
    </subcellularLocation>
</comment>
<feature type="transmembrane region" description="Helical" evidence="9">
    <location>
        <begin position="263"/>
        <end position="284"/>
    </location>
</feature>
<dbReference type="InterPro" id="IPR003439">
    <property type="entry name" value="ABC_transporter-like_ATP-bd"/>
</dbReference>
<evidence type="ECO:0000256" key="2">
    <source>
        <dbReference type="ARBA" id="ARBA00022448"/>
    </source>
</evidence>
<dbReference type="Pfam" id="PF00005">
    <property type="entry name" value="ABC_tran"/>
    <property type="match status" value="1"/>
</dbReference>
<dbReference type="GO" id="GO:0005524">
    <property type="term" value="F:ATP binding"/>
    <property type="evidence" value="ECO:0007669"/>
    <property type="project" value="UniProtKB-KW"/>
</dbReference>
<evidence type="ECO:0000256" key="7">
    <source>
        <dbReference type="ARBA" id="ARBA00022989"/>
    </source>
</evidence>
<evidence type="ECO:0000313" key="12">
    <source>
        <dbReference type="EMBL" id="PQA87185.1"/>
    </source>
</evidence>
<evidence type="ECO:0000259" key="11">
    <source>
        <dbReference type="PROSITE" id="PS50929"/>
    </source>
</evidence>
<keyword evidence="6" id="KW-0067">ATP-binding</keyword>